<dbReference type="RefSeq" id="WP_286304142.1">
    <property type="nucleotide sequence ID" value="NZ_AP027741.1"/>
</dbReference>
<protein>
    <recommendedName>
        <fullName evidence="5">Transposase</fullName>
    </recommendedName>
</protein>
<proteinExistence type="inferred from homology"/>
<feature type="region of interest" description="Disordered" evidence="2">
    <location>
        <begin position="64"/>
        <end position="94"/>
    </location>
</feature>
<name>A0ABP3D6A1_9GAMM</name>
<sequence>MPKILSDERVIEYSMEFKIRVVRLTFELDAKAIDIAKILNLHPVMIYRWRQEYREGKFIDKPSRRISMTKDSEQRKDEQVKDDEINRGRLFDLT</sequence>
<dbReference type="InterPro" id="IPR002514">
    <property type="entry name" value="Transposase_8"/>
</dbReference>
<gene>
    <name evidence="3" type="ORF">GCM10008964_14390</name>
</gene>
<accession>A0ABP3D6A1</accession>
<evidence type="ECO:0000256" key="1">
    <source>
        <dbReference type="ARBA" id="ARBA00009964"/>
    </source>
</evidence>
<keyword evidence="4" id="KW-1185">Reference proteome</keyword>
<dbReference type="InterPro" id="IPR009057">
    <property type="entry name" value="Homeodomain-like_sf"/>
</dbReference>
<reference evidence="4" key="1">
    <citation type="journal article" date="2019" name="Int. J. Syst. Evol. Microbiol.">
        <title>The Global Catalogue of Microorganisms (GCM) 10K type strain sequencing project: providing services to taxonomists for standard genome sequencing and annotation.</title>
        <authorList>
            <consortium name="The Broad Institute Genomics Platform"/>
            <consortium name="The Broad Institute Genome Sequencing Center for Infectious Disease"/>
            <person name="Wu L."/>
            <person name="Ma J."/>
        </authorList>
    </citation>
    <scope>NUCLEOTIDE SEQUENCE [LARGE SCALE GENOMIC DNA]</scope>
    <source>
        <strain evidence="4">JCM 6886</strain>
    </source>
</reference>
<evidence type="ECO:0000313" key="3">
    <source>
        <dbReference type="EMBL" id="GAA0223890.1"/>
    </source>
</evidence>
<dbReference type="SUPFAM" id="SSF46689">
    <property type="entry name" value="Homeodomain-like"/>
    <property type="match status" value="1"/>
</dbReference>
<comment type="caution">
    <text evidence="3">The sequence shown here is derived from an EMBL/GenBank/DDBJ whole genome shotgun (WGS) entry which is preliminary data.</text>
</comment>
<dbReference type="Proteomes" id="UP001501476">
    <property type="component" value="Unassembled WGS sequence"/>
</dbReference>
<dbReference type="Pfam" id="PF01527">
    <property type="entry name" value="HTH_Tnp_1"/>
    <property type="match status" value="1"/>
</dbReference>
<evidence type="ECO:0008006" key="5">
    <source>
        <dbReference type="Google" id="ProtNLM"/>
    </source>
</evidence>
<organism evidence="3 4">
    <name type="scientific">Methylophaga marina</name>
    <dbReference type="NCBI Taxonomy" id="45495"/>
    <lineage>
        <taxon>Bacteria</taxon>
        <taxon>Pseudomonadati</taxon>
        <taxon>Pseudomonadota</taxon>
        <taxon>Gammaproteobacteria</taxon>
        <taxon>Thiotrichales</taxon>
        <taxon>Piscirickettsiaceae</taxon>
        <taxon>Methylophaga</taxon>
    </lineage>
</organism>
<evidence type="ECO:0000313" key="4">
    <source>
        <dbReference type="Proteomes" id="UP001501476"/>
    </source>
</evidence>
<comment type="similarity">
    <text evidence="1">Belongs to the transposase 8 family.</text>
</comment>
<evidence type="ECO:0000256" key="2">
    <source>
        <dbReference type="SAM" id="MobiDB-lite"/>
    </source>
</evidence>
<dbReference type="EMBL" id="BAAADG010000005">
    <property type="protein sequence ID" value="GAA0223890.1"/>
    <property type="molecule type" value="Genomic_DNA"/>
</dbReference>